<dbReference type="EMBL" id="JANBVN010000019">
    <property type="protein sequence ID" value="KAJ9161697.1"/>
    <property type="molecule type" value="Genomic_DNA"/>
</dbReference>
<feature type="compositionally biased region" description="Polar residues" evidence="1">
    <location>
        <begin position="1"/>
        <end position="10"/>
    </location>
</feature>
<reference evidence="2" key="1">
    <citation type="submission" date="2022-07" db="EMBL/GenBank/DDBJ databases">
        <title>Fungi with potential for degradation of polypropylene.</title>
        <authorList>
            <person name="Gostincar C."/>
        </authorList>
    </citation>
    <scope>NUCLEOTIDE SEQUENCE</scope>
    <source>
        <strain evidence="2">EXF-13287</strain>
    </source>
</reference>
<organism evidence="2 3">
    <name type="scientific">Coniochaeta hoffmannii</name>
    <dbReference type="NCBI Taxonomy" id="91930"/>
    <lineage>
        <taxon>Eukaryota</taxon>
        <taxon>Fungi</taxon>
        <taxon>Dikarya</taxon>
        <taxon>Ascomycota</taxon>
        <taxon>Pezizomycotina</taxon>
        <taxon>Sordariomycetes</taxon>
        <taxon>Sordariomycetidae</taxon>
        <taxon>Coniochaetales</taxon>
        <taxon>Coniochaetaceae</taxon>
        <taxon>Coniochaeta</taxon>
    </lineage>
</organism>
<gene>
    <name evidence="2" type="ORF">NKR19_g2010</name>
</gene>
<comment type="caution">
    <text evidence="2">The sequence shown here is derived from an EMBL/GenBank/DDBJ whole genome shotgun (WGS) entry which is preliminary data.</text>
</comment>
<evidence type="ECO:0000256" key="1">
    <source>
        <dbReference type="SAM" id="MobiDB-lite"/>
    </source>
</evidence>
<evidence type="ECO:0000313" key="3">
    <source>
        <dbReference type="Proteomes" id="UP001174691"/>
    </source>
</evidence>
<feature type="region of interest" description="Disordered" evidence="1">
    <location>
        <begin position="1"/>
        <end position="53"/>
    </location>
</feature>
<protein>
    <submittedName>
        <fullName evidence="2">Uncharacterized protein</fullName>
    </submittedName>
</protein>
<feature type="compositionally biased region" description="Polar residues" evidence="1">
    <location>
        <begin position="40"/>
        <end position="50"/>
    </location>
</feature>
<dbReference type="AlphaFoldDB" id="A0AA38SHC8"/>
<accession>A0AA38SHC8</accession>
<keyword evidence="3" id="KW-1185">Reference proteome</keyword>
<evidence type="ECO:0000313" key="2">
    <source>
        <dbReference type="EMBL" id="KAJ9161697.1"/>
    </source>
</evidence>
<proteinExistence type="predicted"/>
<sequence>MAEDNAGSSTGELDGEEGLFGFDVGLDEGGDEGSGFRFQNDPSRPQQRSNITERKGAIDVRCVGKDVVHGFLKDGEDPATLIVYEFQFDPRKPGRRIISVNAKFLFSPRNGGSEPVVVKVAPRGRMTLVPTKQTESTVNSREGKLGAAQFGAELAGSAKWEKTVSRETTDATTIVGSIDTLTRNYGEPNAASWSLMENQSTKTGVPAFFRTAVLLRREDDGEFESTFEIDVKADMVSRLAKLFGKTPIDDPIIYDPTMKPTNKLREYDTDNLDDINLQELSLVAFTNPTEN</sequence>
<dbReference type="Proteomes" id="UP001174691">
    <property type="component" value="Unassembled WGS sequence"/>
</dbReference>
<name>A0AA38SHC8_9PEZI</name>